<keyword evidence="1" id="KW-0472">Membrane</keyword>
<evidence type="ECO:0008006" key="4">
    <source>
        <dbReference type="Google" id="ProtNLM"/>
    </source>
</evidence>
<keyword evidence="1" id="KW-0812">Transmembrane</keyword>
<organism evidence="2 3">
    <name type="scientific">Actinomadura miaoliensis</name>
    <dbReference type="NCBI Taxonomy" id="430685"/>
    <lineage>
        <taxon>Bacteria</taxon>
        <taxon>Bacillati</taxon>
        <taxon>Actinomycetota</taxon>
        <taxon>Actinomycetes</taxon>
        <taxon>Streptosporangiales</taxon>
        <taxon>Thermomonosporaceae</taxon>
        <taxon>Actinomadura</taxon>
    </lineage>
</organism>
<name>A0ABP7VGW9_9ACTN</name>
<evidence type="ECO:0000313" key="2">
    <source>
        <dbReference type="EMBL" id="GAA4066110.1"/>
    </source>
</evidence>
<evidence type="ECO:0000313" key="3">
    <source>
        <dbReference type="Proteomes" id="UP001500683"/>
    </source>
</evidence>
<keyword evidence="3" id="KW-1185">Reference proteome</keyword>
<comment type="caution">
    <text evidence="2">The sequence shown here is derived from an EMBL/GenBank/DDBJ whole genome shotgun (WGS) entry which is preliminary data.</text>
</comment>
<feature type="transmembrane region" description="Helical" evidence="1">
    <location>
        <begin position="45"/>
        <end position="66"/>
    </location>
</feature>
<feature type="transmembrane region" description="Helical" evidence="1">
    <location>
        <begin position="144"/>
        <end position="162"/>
    </location>
</feature>
<reference evidence="3" key="1">
    <citation type="journal article" date="2019" name="Int. J. Syst. Evol. Microbiol.">
        <title>The Global Catalogue of Microorganisms (GCM) 10K type strain sequencing project: providing services to taxonomists for standard genome sequencing and annotation.</title>
        <authorList>
            <consortium name="The Broad Institute Genomics Platform"/>
            <consortium name="The Broad Institute Genome Sequencing Center for Infectious Disease"/>
            <person name="Wu L."/>
            <person name="Ma J."/>
        </authorList>
    </citation>
    <scope>NUCLEOTIDE SEQUENCE [LARGE SCALE GENOMIC DNA]</scope>
    <source>
        <strain evidence="3">JCM 16702</strain>
    </source>
</reference>
<protein>
    <recommendedName>
        <fullName evidence="4">DUF3592 domain-containing protein</fullName>
    </recommendedName>
</protein>
<keyword evidence="1" id="KW-1133">Transmembrane helix</keyword>
<dbReference type="RefSeq" id="WP_344944283.1">
    <property type="nucleotide sequence ID" value="NZ_BAAAZG010000010.1"/>
</dbReference>
<dbReference type="Proteomes" id="UP001500683">
    <property type="component" value="Unassembled WGS sequence"/>
</dbReference>
<gene>
    <name evidence="2" type="ORF">GCM10022214_20500</name>
</gene>
<proteinExistence type="predicted"/>
<evidence type="ECO:0000256" key="1">
    <source>
        <dbReference type="SAM" id="Phobius"/>
    </source>
</evidence>
<accession>A0ABP7VGW9</accession>
<dbReference type="EMBL" id="BAAAZG010000010">
    <property type="protein sequence ID" value="GAA4066110.1"/>
    <property type="molecule type" value="Genomic_DNA"/>
</dbReference>
<sequence length="168" mass="17809">MSGGTSRGRLRRLLLLAGLVAAVLVLFDALSGALSLVPAGWLETAVLAVGGPGLVLAAPVALVAAYRFRGRAEVTEGVVEMCADALVGDAGYDLTIRFADLDARERVFTAYSGRRRPPGRRVRVMYDARDPSDARLYAHPVTEVAGAVLMFTVGAALCFLLWSHHLSG</sequence>